<evidence type="ECO:0000313" key="8">
    <source>
        <dbReference type="Proteomes" id="UP001362899"/>
    </source>
</evidence>
<dbReference type="Proteomes" id="UP001362899">
    <property type="component" value="Unassembled WGS sequence"/>
</dbReference>
<dbReference type="GO" id="GO:0005634">
    <property type="term" value="C:nucleus"/>
    <property type="evidence" value="ECO:0007669"/>
    <property type="project" value="UniProtKB-SubCell"/>
</dbReference>
<proteinExistence type="inferred from homology"/>
<accession>A0AAV5RN62</accession>
<dbReference type="InterPro" id="IPR044640">
    <property type="entry name" value="RU2A"/>
</dbReference>
<sequence length="156" mass="17756">MDHPVYENALQQQEIMLRDSGIDNINYLDKFEDRYDAIDLTCNNLNSLTAPKKLRPRLKTLLLGRNKIQNISADFGSFAPGLQLLSLADNYISDFDQLNFLKDLPSLTQLNLVGCPLTKIPDYRARIISIQPGILDLDFQKVSKSERETASHVMKM</sequence>
<dbReference type="Gene3D" id="3.80.10.10">
    <property type="entry name" value="Ribonuclease Inhibitor"/>
    <property type="match status" value="1"/>
</dbReference>
<gene>
    <name evidence="7" type="ORF">DASB73_036600</name>
</gene>
<comment type="similarity">
    <text evidence="5">Belongs to the U2 small nuclear ribonucleoprotein A family.</text>
</comment>
<dbReference type="PANTHER" id="PTHR10552">
    <property type="entry name" value="U2 SMALL NUCLEAR RIBONUCLEOPROTEIN A"/>
    <property type="match status" value="1"/>
</dbReference>
<comment type="subcellular location">
    <subcellularLocation>
        <location evidence="1">Nucleus</location>
    </subcellularLocation>
</comment>
<keyword evidence="4" id="KW-0539">Nucleus</keyword>
<dbReference type="GO" id="GO:0000398">
    <property type="term" value="P:mRNA splicing, via spliceosome"/>
    <property type="evidence" value="ECO:0007669"/>
    <property type="project" value="InterPro"/>
</dbReference>
<keyword evidence="8" id="KW-1185">Reference proteome</keyword>
<dbReference type="Pfam" id="PF14580">
    <property type="entry name" value="LRR_9"/>
    <property type="match status" value="1"/>
</dbReference>
<dbReference type="PANTHER" id="PTHR10552:SF6">
    <property type="entry name" value="U2 SMALL NUCLEAR RIBONUCLEOPROTEIN A"/>
    <property type="match status" value="1"/>
</dbReference>
<evidence type="ECO:0000256" key="2">
    <source>
        <dbReference type="ARBA" id="ARBA00022614"/>
    </source>
</evidence>
<dbReference type="SUPFAM" id="SSF52058">
    <property type="entry name" value="L domain-like"/>
    <property type="match status" value="1"/>
</dbReference>
<reference evidence="7 8" key="1">
    <citation type="journal article" date="2023" name="Elife">
        <title>Identification of key yeast species and microbe-microbe interactions impacting larval growth of Drosophila in the wild.</title>
        <authorList>
            <person name="Mure A."/>
            <person name="Sugiura Y."/>
            <person name="Maeda R."/>
            <person name="Honda K."/>
            <person name="Sakurai N."/>
            <person name="Takahashi Y."/>
            <person name="Watada M."/>
            <person name="Katoh T."/>
            <person name="Gotoh A."/>
            <person name="Gotoh Y."/>
            <person name="Taniguchi I."/>
            <person name="Nakamura K."/>
            <person name="Hayashi T."/>
            <person name="Katayama T."/>
            <person name="Uemura T."/>
            <person name="Hattori Y."/>
        </authorList>
    </citation>
    <scope>NUCLEOTIDE SEQUENCE [LARGE SCALE GENOMIC DNA]</scope>
    <source>
        <strain evidence="7 8">SB-73</strain>
    </source>
</reference>
<comment type="caution">
    <text evidence="7">The sequence shown here is derived from an EMBL/GenBank/DDBJ whole genome shotgun (WGS) entry which is preliminary data.</text>
</comment>
<dbReference type="GO" id="GO:0030620">
    <property type="term" value="F:U2 snRNA binding"/>
    <property type="evidence" value="ECO:0007669"/>
    <property type="project" value="InterPro"/>
</dbReference>
<dbReference type="EMBL" id="BTGC01000008">
    <property type="protein sequence ID" value="GMM52697.1"/>
    <property type="molecule type" value="Genomic_DNA"/>
</dbReference>
<organism evidence="7 8">
    <name type="scientific">Starmerella bacillaris</name>
    <name type="common">Yeast</name>
    <name type="synonym">Candida zemplinina</name>
    <dbReference type="NCBI Taxonomy" id="1247836"/>
    <lineage>
        <taxon>Eukaryota</taxon>
        <taxon>Fungi</taxon>
        <taxon>Dikarya</taxon>
        <taxon>Ascomycota</taxon>
        <taxon>Saccharomycotina</taxon>
        <taxon>Dipodascomycetes</taxon>
        <taxon>Dipodascales</taxon>
        <taxon>Trichomonascaceae</taxon>
        <taxon>Starmerella</taxon>
    </lineage>
</organism>
<keyword evidence="3" id="KW-0677">Repeat</keyword>
<evidence type="ECO:0000256" key="6">
    <source>
        <dbReference type="ARBA" id="ARBA00024238"/>
    </source>
</evidence>
<protein>
    <recommendedName>
        <fullName evidence="6">U2 small nuclear ribonucleoprotein A'</fullName>
    </recommendedName>
</protein>
<evidence type="ECO:0000256" key="1">
    <source>
        <dbReference type="ARBA" id="ARBA00004123"/>
    </source>
</evidence>
<evidence type="ECO:0000313" key="7">
    <source>
        <dbReference type="EMBL" id="GMM52697.1"/>
    </source>
</evidence>
<evidence type="ECO:0000256" key="4">
    <source>
        <dbReference type="ARBA" id="ARBA00023242"/>
    </source>
</evidence>
<dbReference type="PROSITE" id="PS51450">
    <property type="entry name" value="LRR"/>
    <property type="match status" value="1"/>
</dbReference>
<dbReference type="InterPro" id="IPR032675">
    <property type="entry name" value="LRR_dom_sf"/>
</dbReference>
<dbReference type="InterPro" id="IPR001611">
    <property type="entry name" value="Leu-rich_rpt"/>
</dbReference>
<dbReference type="AlphaFoldDB" id="A0AAV5RN62"/>
<keyword evidence="2" id="KW-0433">Leucine-rich repeat</keyword>
<name>A0AAV5RN62_STABA</name>
<evidence type="ECO:0000256" key="3">
    <source>
        <dbReference type="ARBA" id="ARBA00022737"/>
    </source>
</evidence>
<evidence type="ECO:0000256" key="5">
    <source>
        <dbReference type="ARBA" id="ARBA00024196"/>
    </source>
</evidence>